<dbReference type="PANTHER" id="PTHR43283">
    <property type="entry name" value="BETA-LACTAMASE-RELATED"/>
    <property type="match status" value="1"/>
</dbReference>
<evidence type="ECO:0000313" key="2">
    <source>
        <dbReference type="EMBL" id="DAE27275.1"/>
    </source>
</evidence>
<protein>
    <submittedName>
        <fullName evidence="2">Beta-lactamase class C</fullName>
    </submittedName>
</protein>
<organism evidence="2">
    <name type="scientific">virus sp. ctWpE22</name>
    <dbReference type="NCBI Taxonomy" id="2826805"/>
    <lineage>
        <taxon>Viruses</taxon>
    </lineage>
</organism>
<proteinExistence type="predicted"/>
<dbReference type="Pfam" id="PF00144">
    <property type="entry name" value="Beta-lactamase"/>
    <property type="match status" value="1"/>
</dbReference>
<evidence type="ECO:0000259" key="1">
    <source>
        <dbReference type="Pfam" id="PF00144"/>
    </source>
</evidence>
<dbReference type="InterPro" id="IPR050789">
    <property type="entry name" value="Diverse_Enzym_Activities"/>
</dbReference>
<reference evidence="2" key="1">
    <citation type="journal article" date="2021" name="Proc. Natl. Acad. Sci. U.S.A.">
        <title>A Catalog of Tens of Thousands of Viruses from Human Metagenomes Reveals Hidden Associations with Chronic Diseases.</title>
        <authorList>
            <person name="Tisza M.J."/>
            <person name="Buck C.B."/>
        </authorList>
    </citation>
    <scope>NUCLEOTIDE SEQUENCE</scope>
    <source>
        <strain evidence="2">CtWpE22</strain>
    </source>
</reference>
<dbReference type="Gene3D" id="3.40.710.10">
    <property type="entry name" value="DD-peptidase/beta-lactamase superfamily"/>
    <property type="match status" value="1"/>
</dbReference>
<dbReference type="InterPro" id="IPR001466">
    <property type="entry name" value="Beta-lactam-related"/>
</dbReference>
<name>A0A8S5R7Z1_9VIRU</name>
<accession>A0A8S5R7Z1</accession>
<dbReference type="SUPFAM" id="SSF56601">
    <property type="entry name" value="beta-lactamase/transpeptidase-like"/>
    <property type="match status" value="1"/>
</dbReference>
<dbReference type="InterPro" id="IPR012338">
    <property type="entry name" value="Beta-lactam/transpept-like"/>
</dbReference>
<dbReference type="PANTHER" id="PTHR43283:SF3">
    <property type="entry name" value="BETA-LACTAMASE FAMILY PROTEIN (AFU_ORTHOLOGUE AFUA_5G07500)"/>
    <property type="match status" value="1"/>
</dbReference>
<sequence>MMATFQYLDELLKQFAGNTVPGCGCAVAQNGKILYEGYYGTADLKTGRPVTEDTVYRLFSMTKVIVCTAAMMQFERGKFLLNEPYYNYFPEYKNTQVAETRPNGEVVIRPAKSPMLVRDTFNMAVGLPYPSGNSYTEQAMRKVREELAAKGKYTLQDDVRAMAEVPVRFDPGTHWAYGFGHEMVAALVEATSGMTIGEFLKKELFEPLGMESTGYRFFGDIEQRMCQMTRREKNGVFVPVETEADRNHQPDAVYEGGGAGLFGTVRDYIKFTQMLANGGVYEGRRYIGRNTIDLMRRNMLSDAQMKDFTNSYNEGYGYGLGVRTMVEPAGVTNMPVGEFGWTGAAGTWASIDPKDGFSVVYMHQMMPNDEEYHHHRVRSVAYGCME</sequence>
<feature type="domain" description="Beta-lactamase-related" evidence="1">
    <location>
        <begin position="9"/>
        <end position="379"/>
    </location>
</feature>
<dbReference type="EMBL" id="BK015834">
    <property type="protein sequence ID" value="DAE27275.1"/>
    <property type="molecule type" value="Genomic_DNA"/>
</dbReference>